<reference evidence="1 2" key="1">
    <citation type="submission" date="2016-11" db="EMBL/GenBank/DDBJ databases">
        <authorList>
            <person name="Jaros S."/>
            <person name="Januszkiewicz K."/>
            <person name="Wedrychowicz H."/>
        </authorList>
    </citation>
    <scope>NUCLEOTIDE SEQUENCE [LARGE SCALE GENOMIC DNA]</scope>
    <source>
        <strain evidence="1 2">DSM 15970</strain>
    </source>
</reference>
<proteinExistence type="predicted"/>
<evidence type="ECO:0008006" key="3">
    <source>
        <dbReference type="Google" id="ProtNLM"/>
    </source>
</evidence>
<evidence type="ECO:0000313" key="1">
    <source>
        <dbReference type="EMBL" id="SHJ65331.1"/>
    </source>
</evidence>
<evidence type="ECO:0000313" key="2">
    <source>
        <dbReference type="Proteomes" id="UP000184342"/>
    </source>
</evidence>
<keyword evidence="2" id="KW-1185">Reference proteome</keyword>
<dbReference type="OrthoDB" id="1734503at2"/>
<dbReference type="RefSeq" id="WP_073994556.1">
    <property type="nucleotide sequence ID" value="NZ_FQYT01000031.1"/>
</dbReference>
<dbReference type="EMBL" id="FQYT01000031">
    <property type="protein sequence ID" value="SHJ65331.1"/>
    <property type="molecule type" value="Genomic_DNA"/>
</dbReference>
<protein>
    <recommendedName>
        <fullName evidence="3">DUF2007 domain-containing protein</fullName>
    </recommendedName>
</protein>
<name>A0A1M6L282_9FIRM</name>
<gene>
    <name evidence="1" type="ORF">SAMN02745691_02314</name>
</gene>
<organism evidence="1 2">
    <name type="scientific">Parasporobacterium paucivorans DSM 15970</name>
    <dbReference type="NCBI Taxonomy" id="1122934"/>
    <lineage>
        <taxon>Bacteria</taxon>
        <taxon>Bacillati</taxon>
        <taxon>Bacillota</taxon>
        <taxon>Clostridia</taxon>
        <taxon>Lachnospirales</taxon>
        <taxon>Lachnospiraceae</taxon>
        <taxon>Parasporobacterium</taxon>
    </lineage>
</organism>
<dbReference type="Proteomes" id="UP000184342">
    <property type="component" value="Unassembled WGS sequence"/>
</dbReference>
<dbReference type="AlphaFoldDB" id="A0A1M6L282"/>
<sequence>MFLFNKEEVYLGYSLDDFNKVREIFETECIEYTYKIINHSTELAGHGTIRSGVGSRSINAKYENLYSICVKKKDFENAKYLIKHFIV</sequence>
<accession>A0A1M6L282</accession>